<dbReference type="PANTHER" id="PTHR33112">
    <property type="entry name" value="DOMAIN PROTEIN, PUTATIVE-RELATED"/>
    <property type="match status" value="1"/>
</dbReference>
<feature type="compositionally biased region" description="Basic and acidic residues" evidence="1">
    <location>
        <begin position="62"/>
        <end position="79"/>
    </location>
</feature>
<evidence type="ECO:0000313" key="4">
    <source>
        <dbReference type="Proteomes" id="UP001276659"/>
    </source>
</evidence>
<accession>A0AAD9ZAL6</accession>
<evidence type="ECO:0000256" key="1">
    <source>
        <dbReference type="SAM" id="MobiDB-lite"/>
    </source>
</evidence>
<dbReference type="AlphaFoldDB" id="A0AAD9ZAL6"/>
<keyword evidence="4" id="KW-1185">Reference proteome</keyword>
<dbReference type="InterPro" id="IPR010730">
    <property type="entry name" value="HET"/>
</dbReference>
<dbReference type="PANTHER" id="PTHR33112:SF16">
    <property type="entry name" value="HETEROKARYON INCOMPATIBILITY DOMAIN-CONTAINING PROTEIN"/>
    <property type="match status" value="1"/>
</dbReference>
<evidence type="ECO:0000313" key="3">
    <source>
        <dbReference type="EMBL" id="KAK3172538.1"/>
    </source>
</evidence>
<gene>
    <name evidence="3" type="ORF">OEA41_005860</name>
</gene>
<feature type="region of interest" description="Disordered" evidence="1">
    <location>
        <begin position="58"/>
        <end position="88"/>
    </location>
</feature>
<reference evidence="3" key="1">
    <citation type="submission" date="2022-11" db="EMBL/GenBank/DDBJ databases">
        <title>Chromosomal genome sequence assembly and mating type (MAT) locus characterization of the leprose asexual lichenized fungus Lepraria neglecta (Nyl.) Erichsen.</title>
        <authorList>
            <person name="Allen J.L."/>
            <person name="Pfeffer B."/>
        </authorList>
    </citation>
    <scope>NUCLEOTIDE SEQUENCE</scope>
    <source>
        <strain evidence="3">Allen 5258</strain>
    </source>
</reference>
<name>A0AAD9ZAL6_9LECA</name>
<sequence length="741" mass="83888">MAAGSSVLKRKIPWSDKSNDSEDSDNGNLREELSRHSKVARTQLDIVRPEFSALNRESLCSDEGKDSDNSNLESHERRGAPTRPRRREDIVWPEFPGRSPRCCAKCESMTGTPEGLGALLSDGGYKHFNWYEIQETAAGGCAICRAIWDITEHEDWDYEDDRSVTCAEIRILAGFTYLPSPAESRLSSHPLNNIHLHSLEVQIPLDPAPMILEWARFNLVTFEADPASGFVPGRRESKDLTPKTVAKVRRWLEDCLNKHPSCPRGCAPKLPRRVIDVGADNSVIRLHESLKNEKAQYATLSYCWGIGVQQFTTTTSNLHDHMIALPRHLPKTISDAVEVCRKAGIRYLWIDAFCIIQDDSSDKSNEIAKMGSIYKNSTVTIVAASAEKVTDGFLWNGNPDEPIAQLPMFVDNSSSGTVYLRMHDSEIVYSSDEPIFQRAWTFQELLLSPRALVFDSCQITLRCIGHGFQPVHQTYLDFEFPLELPVSVFGLVDENLARRKEEQSKEYYLAITQDQIWKEIICEYSGRDLTSFDDRLPALAGVATELAKSWNDVYLAGFWKKTIIQHLGWYRSTPALRHTGLPRNIEGSHCTKRIGSPSWSWVTLPYSVSITNLDRTNAKLINSGVQLVSQKSPFGMVKGAFIALEALVLRASDLDLTLKFSDWPSKPYYDGIGLDYEYQKPKLDNCRLVYLGDDQFRKKFLVVQRSEGRAFQRVGYAELSSRREEWLNLLSSTQREVIVIT</sequence>
<feature type="region of interest" description="Disordered" evidence="1">
    <location>
        <begin position="1"/>
        <end position="41"/>
    </location>
</feature>
<organism evidence="3 4">
    <name type="scientific">Lepraria neglecta</name>
    <dbReference type="NCBI Taxonomy" id="209136"/>
    <lineage>
        <taxon>Eukaryota</taxon>
        <taxon>Fungi</taxon>
        <taxon>Dikarya</taxon>
        <taxon>Ascomycota</taxon>
        <taxon>Pezizomycotina</taxon>
        <taxon>Lecanoromycetes</taxon>
        <taxon>OSLEUM clade</taxon>
        <taxon>Lecanoromycetidae</taxon>
        <taxon>Lecanorales</taxon>
        <taxon>Lecanorineae</taxon>
        <taxon>Stereocaulaceae</taxon>
        <taxon>Lepraria</taxon>
    </lineage>
</organism>
<dbReference type="EMBL" id="JASNWA010000007">
    <property type="protein sequence ID" value="KAK3172538.1"/>
    <property type="molecule type" value="Genomic_DNA"/>
</dbReference>
<feature type="domain" description="Heterokaryon incompatibility" evidence="2">
    <location>
        <begin position="297"/>
        <end position="444"/>
    </location>
</feature>
<proteinExistence type="predicted"/>
<comment type="caution">
    <text evidence="3">The sequence shown here is derived from an EMBL/GenBank/DDBJ whole genome shotgun (WGS) entry which is preliminary data.</text>
</comment>
<evidence type="ECO:0000259" key="2">
    <source>
        <dbReference type="Pfam" id="PF06985"/>
    </source>
</evidence>
<dbReference type="Proteomes" id="UP001276659">
    <property type="component" value="Unassembled WGS sequence"/>
</dbReference>
<dbReference type="Pfam" id="PF06985">
    <property type="entry name" value="HET"/>
    <property type="match status" value="1"/>
</dbReference>
<protein>
    <recommendedName>
        <fullName evidence="2">Heterokaryon incompatibility domain-containing protein</fullName>
    </recommendedName>
</protein>